<comment type="caution">
    <text evidence="23">The sequence shown here is derived from an EMBL/GenBank/DDBJ whole genome shotgun (WGS) entry which is preliminary data.</text>
</comment>
<evidence type="ECO:0000256" key="3">
    <source>
        <dbReference type="ARBA" id="ARBA00022475"/>
    </source>
</evidence>
<keyword evidence="13" id="KW-0961">Cell wall biogenesis/degradation</keyword>
<feature type="transmembrane region" description="Helical" evidence="22">
    <location>
        <begin position="148"/>
        <end position="168"/>
    </location>
</feature>
<dbReference type="GO" id="GO:0032153">
    <property type="term" value="C:cell division site"/>
    <property type="evidence" value="ECO:0007669"/>
    <property type="project" value="TreeGrafter"/>
</dbReference>
<protein>
    <recommendedName>
        <fullName evidence="17">Probable peptidoglycan glycosyltransferase FtsW</fullName>
        <ecNumber evidence="19">2.4.99.28</ecNumber>
    </recommendedName>
    <alternativeName>
        <fullName evidence="18">Cell division protein FtsW</fullName>
    </alternativeName>
    <alternativeName>
        <fullName evidence="15">Cell wall polymerase</fullName>
    </alternativeName>
    <alternativeName>
        <fullName evidence="14">Peptidoglycan polymerase</fullName>
    </alternativeName>
</protein>
<dbReference type="Pfam" id="PF01098">
    <property type="entry name" value="FTSW_RODA_SPOVE"/>
    <property type="match status" value="1"/>
</dbReference>
<dbReference type="Proteomes" id="UP000448867">
    <property type="component" value="Unassembled WGS sequence"/>
</dbReference>
<evidence type="ECO:0000256" key="18">
    <source>
        <dbReference type="ARBA" id="ARBA00041418"/>
    </source>
</evidence>
<dbReference type="GO" id="GO:0009252">
    <property type="term" value="P:peptidoglycan biosynthetic process"/>
    <property type="evidence" value="ECO:0007669"/>
    <property type="project" value="UniProtKB-KW"/>
</dbReference>
<feature type="transmembrane region" description="Helical" evidence="22">
    <location>
        <begin position="85"/>
        <end position="103"/>
    </location>
</feature>
<dbReference type="PANTHER" id="PTHR30474">
    <property type="entry name" value="CELL CYCLE PROTEIN"/>
    <property type="match status" value="1"/>
</dbReference>
<dbReference type="EC" id="2.4.99.28" evidence="19"/>
<keyword evidence="6" id="KW-0808">Transferase</keyword>
<dbReference type="GO" id="GO:0008360">
    <property type="term" value="P:regulation of cell shape"/>
    <property type="evidence" value="ECO:0007669"/>
    <property type="project" value="UniProtKB-KW"/>
</dbReference>
<dbReference type="NCBIfam" id="TIGR02614">
    <property type="entry name" value="ftsW"/>
    <property type="match status" value="1"/>
</dbReference>
<dbReference type="PROSITE" id="PS00428">
    <property type="entry name" value="FTSW_RODA_SPOVE"/>
    <property type="match status" value="1"/>
</dbReference>
<keyword evidence="12" id="KW-0131">Cell cycle</keyword>
<keyword evidence="5" id="KW-0328">Glycosyltransferase</keyword>
<evidence type="ECO:0000256" key="4">
    <source>
        <dbReference type="ARBA" id="ARBA00022618"/>
    </source>
</evidence>
<organism evidence="23 24">
    <name type="scientific">Metabacillus lacus</name>
    <dbReference type="NCBI Taxonomy" id="1983721"/>
    <lineage>
        <taxon>Bacteria</taxon>
        <taxon>Bacillati</taxon>
        <taxon>Bacillota</taxon>
        <taxon>Bacilli</taxon>
        <taxon>Bacillales</taxon>
        <taxon>Bacillaceae</taxon>
        <taxon>Metabacillus</taxon>
    </lineage>
</organism>
<keyword evidence="11 22" id="KW-0472">Membrane</keyword>
<keyword evidence="8" id="KW-0133">Cell shape</keyword>
<feature type="transmembrane region" description="Helical" evidence="22">
    <location>
        <begin position="57"/>
        <end position="78"/>
    </location>
</feature>
<evidence type="ECO:0000256" key="21">
    <source>
        <dbReference type="ARBA" id="ARBA00049966"/>
    </source>
</evidence>
<feature type="transmembrane region" description="Helical" evidence="22">
    <location>
        <begin position="347"/>
        <end position="370"/>
    </location>
</feature>
<evidence type="ECO:0000256" key="5">
    <source>
        <dbReference type="ARBA" id="ARBA00022676"/>
    </source>
</evidence>
<dbReference type="GO" id="GO:0008955">
    <property type="term" value="F:peptidoglycan glycosyltransferase activity"/>
    <property type="evidence" value="ECO:0007669"/>
    <property type="project" value="UniProtKB-EC"/>
</dbReference>
<feature type="transmembrane region" description="Helical" evidence="22">
    <location>
        <begin position="12"/>
        <end position="37"/>
    </location>
</feature>
<keyword evidence="4" id="KW-0132">Cell division</keyword>
<accession>A0A7X2J0C2</accession>
<dbReference type="InterPro" id="IPR018365">
    <property type="entry name" value="Cell_cycle_FtsW-rel_CS"/>
</dbReference>
<evidence type="ECO:0000256" key="2">
    <source>
        <dbReference type="ARBA" id="ARBA00004752"/>
    </source>
</evidence>
<dbReference type="AlphaFoldDB" id="A0A7X2J0C2"/>
<keyword evidence="3" id="KW-1003">Cell membrane</keyword>
<comment type="subcellular location">
    <subcellularLocation>
        <location evidence="1">Cell membrane</location>
        <topology evidence="1">Multi-pass membrane protein</topology>
    </subcellularLocation>
</comment>
<evidence type="ECO:0000256" key="9">
    <source>
        <dbReference type="ARBA" id="ARBA00022984"/>
    </source>
</evidence>
<feature type="transmembrane region" description="Helical" evidence="22">
    <location>
        <begin position="281"/>
        <end position="302"/>
    </location>
</feature>
<proteinExistence type="inferred from homology"/>
<evidence type="ECO:0000256" key="1">
    <source>
        <dbReference type="ARBA" id="ARBA00004651"/>
    </source>
</evidence>
<dbReference type="GO" id="GO:0005886">
    <property type="term" value="C:plasma membrane"/>
    <property type="evidence" value="ECO:0007669"/>
    <property type="project" value="UniProtKB-SubCell"/>
</dbReference>
<evidence type="ECO:0000256" key="12">
    <source>
        <dbReference type="ARBA" id="ARBA00023306"/>
    </source>
</evidence>
<keyword evidence="9" id="KW-0573">Peptidoglycan synthesis</keyword>
<keyword evidence="7 22" id="KW-0812">Transmembrane</keyword>
<comment type="function">
    <text evidence="21">Peptidoglycan polymerase that is essential for cell division.</text>
</comment>
<dbReference type="InterPro" id="IPR001182">
    <property type="entry name" value="FtsW/RodA"/>
</dbReference>
<keyword evidence="10 22" id="KW-1133">Transmembrane helix</keyword>
<evidence type="ECO:0000256" key="8">
    <source>
        <dbReference type="ARBA" id="ARBA00022960"/>
    </source>
</evidence>
<evidence type="ECO:0000256" key="20">
    <source>
        <dbReference type="ARBA" id="ARBA00049902"/>
    </source>
</evidence>
<evidence type="ECO:0000256" key="19">
    <source>
        <dbReference type="ARBA" id="ARBA00044770"/>
    </source>
</evidence>
<name>A0A7X2J0C2_9BACI</name>
<evidence type="ECO:0000256" key="6">
    <source>
        <dbReference type="ARBA" id="ARBA00022679"/>
    </source>
</evidence>
<comment type="pathway">
    <text evidence="2">Cell wall biogenesis; peptidoglycan biosynthesis.</text>
</comment>
<feature type="transmembrane region" description="Helical" evidence="22">
    <location>
        <begin position="196"/>
        <end position="213"/>
    </location>
</feature>
<dbReference type="RefSeq" id="WP_154308083.1">
    <property type="nucleotide sequence ID" value="NZ_WKKI01000023.1"/>
</dbReference>
<reference evidence="23 24" key="1">
    <citation type="submission" date="2019-11" db="EMBL/GenBank/DDBJ databases">
        <title>Bacillus lacus genome.</title>
        <authorList>
            <person name="Allen C.J."/>
            <person name="Newman J.D."/>
        </authorList>
    </citation>
    <scope>NUCLEOTIDE SEQUENCE [LARGE SCALE GENOMIC DNA]</scope>
    <source>
        <strain evidence="23 24">KCTC 33946</strain>
    </source>
</reference>
<evidence type="ECO:0000313" key="24">
    <source>
        <dbReference type="Proteomes" id="UP000448867"/>
    </source>
</evidence>
<evidence type="ECO:0000256" key="14">
    <source>
        <dbReference type="ARBA" id="ARBA00032370"/>
    </source>
</evidence>
<dbReference type="EMBL" id="WKKI01000023">
    <property type="protein sequence ID" value="MRX72924.1"/>
    <property type="molecule type" value="Genomic_DNA"/>
</dbReference>
<evidence type="ECO:0000256" key="22">
    <source>
        <dbReference type="SAM" id="Phobius"/>
    </source>
</evidence>
<evidence type="ECO:0000256" key="7">
    <source>
        <dbReference type="ARBA" id="ARBA00022692"/>
    </source>
</evidence>
<evidence type="ECO:0000256" key="11">
    <source>
        <dbReference type="ARBA" id="ARBA00023136"/>
    </source>
</evidence>
<dbReference type="PANTHER" id="PTHR30474:SF2">
    <property type="entry name" value="PEPTIDOGLYCAN GLYCOSYLTRANSFERASE FTSW-RELATED"/>
    <property type="match status" value="1"/>
</dbReference>
<feature type="transmembrane region" description="Helical" evidence="22">
    <location>
        <begin position="314"/>
        <end position="335"/>
    </location>
</feature>
<feature type="transmembrane region" description="Helical" evidence="22">
    <location>
        <begin position="115"/>
        <end position="136"/>
    </location>
</feature>
<evidence type="ECO:0000313" key="23">
    <source>
        <dbReference type="EMBL" id="MRX72924.1"/>
    </source>
</evidence>
<comment type="catalytic activity">
    <reaction evidence="20">
        <text>[GlcNAc-(1-&gt;4)-Mur2Ac(oyl-L-Ala-gamma-D-Glu-L-Lys-D-Ala-D-Ala)](n)-di-trans,octa-cis-undecaprenyl diphosphate + beta-D-GlcNAc-(1-&gt;4)-Mur2Ac(oyl-L-Ala-gamma-D-Glu-L-Lys-D-Ala-D-Ala)-di-trans,octa-cis-undecaprenyl diphosphate = [GlcNAc-(1-&gt;4)-Mur2Ac(oyl-L-Ala-gamma-D-Glu-L-Lys-D-Ala-D-Ala)](n+1)-di-trans,octa-cis-undecaprenyl diphosphate + di-trans,octa-cis-undecaprenyl diphosphate + H(+)</text>
        <dbReference type="Rhea" id="RHEA:23708"/>
        <dbReference type="Rhea" id="RHEA-COMP:9602"/>
        <dbReference type="Rhea" id="RHEA-COMP:9603"/>
        <dbReference type="ChEBI" id="CHEBI:15378"/>
        <dbReference type="ChEBI" id="CHEBI:58405"/>
        <dbReference type="ChEBI" id="CHEBI:60033"/>
        <dbReference type="ChEBI" id="CHEBI:78435"/>
        <dbReference type="EC" id="2.4.99.28"/>
    </reaction>
</comment>
<sequence length="381" mass="42267">MNSGLKNRLIHWVKSIDLILLSSFAGLAMLGILMVYSSSTYISVQYFDNPHHFFHRQLLWLIIGIVPFLFGLIFPIKLFKRFDKILVLVTIFLLLLVLIPGLGVERNYSTRWIGIGPLLFQPSEIAKVTMIFYFASVYAKKQKYIDQFLKGIMPPLVLLFFVFCLILLQPDLGTATSILLVCSLMLFCSGAKLKHLLLLGSAVGATIVLFAFSEEYRIRRVVSFLDPFDDPQGSGYQLINSYFAIHSGGLTGKGLGMSYQKYGYLPEAHTDFIMAVIAEELGMIGILAVIIFFALILWRGMIITLSLKDPFQKLLTIGLTFQLTIQAIVNLGAVSGMLPITGITLPFVSYGGSSLLVSMLIAGLLLQLGIASKNSRNRAMA</sequence>
<keyword evidence="24" id="KW-1185">Reference proteome</keyword>
<comment type="similarity">
    <text evidence="16">Belongs to the SEDS family. FtsW subfamily.</text>
</comment>
<dbReference type="GO" id="GO:0071555">
    <property type="term" value="P:cell wall organization"/>
    <property type="evidence" value="ECO:0007669"/>
    <property type="project" value="UniProtKB-KW"/>
</dbReference>
<evidence type="ECO:0000256" key="13">
    <source>
        <dbReference type="ARBA" id="ARBA00023316"/>
    </source>
</evidence>
<evidence type="ECO:0000256" key="16">
    <source>
        <dbReference type="ARBA" id="ARBA00038053"/>
    </source>
</evidence>
<evidence type="ECO:0000256" key="17">
    <source>
        <dbReference type="ARBA" id="ARBA00041185"/>
    </source>
</evidence>
<evidence type="ECO:0000256" key="10">
    <source>
        <dbReference type="ARBA" id="ARBA00022989"/>
    </source>
</evidence>
<dbReference type="InterPro" id="IPR013437">
    <property type="entry name" value="FtsW"/>
</dbReference>
<gene>
    <name evidence="23" type="primary">ftsW</name>
    <name evidence="23" type="ORF">GJU40_12310</name>
</gene>
<dbReference type="GO" id="GO:0015648">
    <property type="term" value="F:lipid-linked peptidoglycan transporter activity"/>
    <property type="evidence" value="ECO:0007669"/>
    <property type="project" value="TreeGrafter"/>
</dbReference>
<dbReference type="OrthoDB" id="9768187at2"/>
<dbReference type="GO" id="GO:0051301">
    <property type="term" value="P:cell division"/>
    <property type="evidence" value="ECO:0007669"/>
    <property type="project" value="UniProtKB-KW"/>
</dbReference>
<evidence type="ECO:0000256" key="15">
    <source>
        <dbReference type="ARBA" id="ARBA00033270"/>
    </source>
</evidence>